<proteinExistence type="predicted"/>
<reference evidence="2 3" key="1">
    <citation type="journal article" date="2012" name="Nat. Genet.">
        <title>Plasmodium cynomolgi genome sequences provide insight into Plasmodium vivax and the monkey malaria clade.</title>
        <authorList>
            <person name="Tachibana S."/>
            <person name="Sullivan S.A."/>
            <person name="Kawai S."/>
            <person name="Nakamura S."/>
            <person name="Kim H.R."/>
            <person name="Goto N."/>
            <person name="Arisue N."/>
            <person name="Palacpac N.M.Q."/>
            <person name="Honma H."/>
            <person name="Yagi M."/>
            <person name="Tougan T."/>
            <person name="Katakai Y."/>
            <person name="Kaneko O."/>
            <person name="Mita T."/>
            <person name="Kita K."/>
            <person name="Yasutomi Y."/>
            <person name="Sutton P.L."/>
            <person name="Shakhbatyan R."/>
            <person name="Horii T."/>
            <person name="Yasunaga T."/>
            <person name="Barnwell J.W."/>
            <person name="Escalante A.A."/>
            <person name="Carlton J.M."/>
            <person name="Tanabe K."/>
        </authorList>
    </citation>
    <scope>NUCLEOTIDE SEQUENCE [LARGE SCALE GENOMIC DNA]</scope>
    <source>
        <strain evidence="2 3">B</strain>
    </source>
</reference>
<feature type="compositionally biased region" description="Basic and acidic residues" evidence="1">
    <location>
        <begin position="237"/>
        <end position="255"/>
    </location>
</feature>
<dbReference type="GeneID" id="14696219"/>
<organism evidence="2 3">
    <name type="scientific">Plasmodium cynomolgi (strain B)</name>
    <dbReference type="NCBI Taxonomy" id="1120755"/>
    <lineage>
        <taxon>Eukaryota</taxon>
        <taxon>Sar</taxon>
        <taxon>Alveolata</taxon>
        <taxon>Apicomplexa</taxon>
        <taxon>Aconoidasida</taxon>
        <taxon>Haemosporida</taxon>
        <taxon>Plasmodiidae</taxon>
        <taxon>Plasmodium</taxon>
        <taxon>Plasmodium (Plasmodium)</taxon>
    </lineage>
</organism>
<feature type="region of interest" description="Disordered" evidence="1">
    <location>
        <begin position="185"/>
        <end position="208"/>
    </location>
</feature>
<gene>
    <name evidence="2" type="ORF">PCYB_004260</name>
</gene>
<accession>K6VJS9</accession>
<feature type="region of interest" description="Disordered" evidence="1">
    <location>
        <begin position="223"/>
        <end position="270"/>
    </location>
</feature>
<dbReference type="RefSeq" id="XP_004227895.1">
    <property type="nucleotide sequence ID" value="XM_004227847.1"/>
</dbReference>
<sequence length="305" mass="34811">MEKLEIIIIIYKIQSIKFNMDFVREYILCDTGVRDDAIVCSSKIKFLDRDVYHRMRYLYDLYDKYNGLKESREYVDDNTCDKLRNFVSIFNYMAIDHGTNDRELLNRLTDLRKLIDMNILLSNNTCNPKINFFNLPEPSTKAQKNQDQAHFQRNGQQETSSKSPKISLRTQETVPILTKVSEVPKVVTSSRGSEKVTNLKESHHTEESVFLKPLGSEWETINYNPRSSHGQGRSHVQRPEESYPMMEKEKGHTEGRMYPSNSTSEEGGKSGILGSISGALGEVDPVPVVGVSGGIKNLKLYLCSQ</sequence>
<name>K6VJS9_PLACD</name>
<dbReference type="VEuPathDB" id="PlasmoDB:PCYB_004260"/>
<feature type="region of interest" description="Disordered" evidence="1">
    <location>
        <begin position="132"/>
        <end position="173"/>
    </location>
</feature>
<dbReference type="EMBL" id="DF157577">
    <property type="protein sequence ID" value="GAB69677.1"/>
    <property type="molecule type" value="Genomic_DNA"/>
</dbReference>
<dbReference type="OMA" id="EWETINY"/>
<protein>
    <recommendedName>
        <fullName evidence="4">CYIR protein</fullName>
    </recommendedName>
</protein>
<dbReference type="AlphaFoldDB" id="K6VJS9"/>
<dbReference type="PhylomeDB" id="K6VJS9"/>
<feature type="compositionally biased region" description="Basic and acidic residues" evidence="1">
    <location>
        <begin position="192"/>
        <end position="208"/>
    </location>
</feature>
<dbReference type="KEGG" id="pcy:PCYB_004260"/>
<keyword evidence="3" id="KW-1185">Reference proteome</keyword>
<evidence type="ECO:0000313" key="2">
    <source>
        <dbReference type="EMBL" id="GAB69677.1"/>
    </source>
</evidence>
<evidence type="ECO:0008006" key="4">
    <source>
        <dbReference type="Google" id="ProtNLM"/>
    </source>
</evidence>
<feature type="compositionally biased region" description="Polar residues" evidence="1">
    <location>
        <begin position="140"/>
        <end position="173"/>
    </location>
</feature>
<evidence type="ECO:0000313" key="3">
    <source>
        <dbReference type="Proteomes" id="UP000006319"/>
    </source>
</evidence>
<dbReference type="Proteomes" id="UP000006319">
    <property type="component" value="Unassembled WGS sequence"/>
</dbReference>
<evidence type="ECO:0000256" key="1">
    <source>
        <dbReference type="SAM" id="MobiDB-lite"/>
    </source>
</evidence>